<proteinExistence type="inferred from homology"/>
<dbReference type="Gene3D" id="3.90.870.20">
    <property type="entry name" value="Carbamoyltransferase, C-terminal domain"/>
    <property type="match status" value="1"/>
</dbReference>
<dbReference type="OrthoDB" id="9780777at2"/>
<dbReference type="Proteomes" id="UP000253083">
    <property type="component" value="Unassembled WGS sequence"/>
</dbReference>
<comment type="similarity">
    <text evidence="1">Belongs to the NodU/CmcH family.</text>
</comment>
<feature type="domain" description="Carbamoyltransferase" evidence="2">
    <location>
        <begin position="3"/>
        <end position="351"/>
    </location>
</feature>
<dbReference type="EMBL" id="QNRT01000004">
    <property type="protein sequence ID" value="RBP49179.1"/>
    <property type="molecule type" value="Genomic_DNA"/>
</dbReference>
<sequence>MNILGLNAFHGDSSACLFVDGVMVAAVEEERFRRIKHWAGFPSESIRFCLDKQGLTLSDVDAIAINTDPKAARWKKIGFALSGKASMALVREKILVRNKRKGIAEHLSEAFPDQVFKGKVEYVEHHLAHFASAYSVSPYSEASIISVDGFGDFASAATGFGRAGELTIARRVHFPHSLGIFYQALTQYLGFYHYGDEYKVMGLAPYGTPRFADKMDEILHHTEDGLFELNLRYFQHHRSPIGYEWDNASPKVSQLFSDSLPELLGPIRSAEQELTQFHCDIARSIQDAYERAFFHMLNTMHKAHQTDNLTIAGGCGMNSVANGKVHLNTPYKNIYVQSAAGDAGGAIGAAVVATQRAGRQVDFDMSHSYWGPEYDASTIKSLLAANAAALEQQGCCVNLDVSDDELVDQVSSFIIDGQVIGWFQGAMEWGPRALGNRSILGDPRREDMKDILNLKIKRRESFRPFAPSVLREHVEGWFESDANVPFMMKVFQIKEAQRERIPAVAHVDGSGRLQTVTPEGNPLYYQLIQAFFKKTEVPMLLNTSFNENEPVVCTPQQALDCFLRTNMDVLVLGSQLITRTPLG</sequence>
<evidence type="ECO:0000313" key="4">
    <source>
        <dbReference type="EMBL" id="RBP49179.1"/>
    </source>
</evidence>
<dbReference type="InterPro" id="IPR051338">
    <property type="entry name" value="NodU/CmcH_Carbamoyltrnsfr"/>
</dbReference>
<protein>
    <submittedName>
        <fullName evidence="4">Carbamoyltransferase</fullName>
    </submittedName>
</protein>
<organism evidence="4 5">
    <name type="scientific">Arenicella xantha</name>
    <dbReference type="NCBI Taxonomy" id="644221"/>
    <lineage>
        <taxon>Bacteria</taxon>
        <taxon>Pseudomonadati</taxon>
        <taxon>Pseudomonadota</taxon>
        <taxon>Gammaproteobacteria</taxon>
        <taxon>Arenicellales</taxon>
        <taxon>Arenicellaceae</taxon>
        <taxon>Arenicella</taxon>
    </lineage>
</organism>
<dbReference type="Gene3D" id="3.30.420.40">
    <property type="match status" value="2"/>
</dbReference>
<dbReference type="Pfam" id="PF16861">
    <property type="entry name" value="Carbam_trans_C"/>
    <property type="match status" value="1"/>
</dbReference>
<keyword evidence="4" id="KW-0808">Transferase</keyword>
<evidence type="ECO:0000256" key="1">
    <source>
        <dbReference type="ARBA" id="ARBA00006129"/>
    </source>
</evidence>
<comment type="caution">
    <text evidence="4">The sequence shown here is derived from an EMBL/GenBank/DDBJ whole genome shotgun (WGS) entry which is preliminary data.</text>
</comment>
<reference evidence="4 5" key="1">
    <citation type="submission" date="2018-06" db="EMBL/GenBank/DDBJ databases">
        <title>Genomic Encyclopedia of Type Strains, Phase IV (KMG-IV): sequencing the most valuable type-strain genomes for metagenomic binning, comparative biology and taxonomic classification.</title>
        <authorList>
            <person name="Goeker M."/>
        </authorList>
    </citation>
    <scope>NUCLEOTIDE SEQUENCE [LARGE SCALE GENOMIC DNA]</scope>
    <source>
        <strain evidence="4 5">DSM 24032</strain>
    </source>
</reference>
<dbReference type="CDD" id="cd24098">
    <property type="entry name" value="ASKHA_NBD_TobZ_N"/>
    <property type="match status" value="1"/>
</dbReference>
<evidence type="ECO:0000313" key="5">
    <source>
        <dbReference type="Proteomes" id="UP000253083"/>
    </source>
</evidence>
<dbReference type="InterPro" id="IPR003696">
    <property type="entry name" value="Carbtransf_dom"/>
</dbReference>
<dbReference type="AlphaFoldDB" id="A0A395JHX0"/>
<dbReference type="PANTHER" id="PTHR34847:SF1">
    <property type="entry name" value="NODULATION PROTEIN U"/>
    <property type="match status" value="1"/>
</dbReference>
<dbReference type="SUPFAM" id="SSF53067">
    <property type="entry name" value="Actin-like ATPase domain"/>
    <property type="match status" value="1"/>
</dbReference>
<dbReference type="InParanoid" id="A0A395JHX0"/>
<feature type="domain" description="Carbamoyltransferase C-terminal" evidence="3">
    <location>
        <begin position="414"/>
        <end position="578"/>
    </location>
</feature>
<dbReference type="InterPro" id="IPR031730">
    <property type="entry name" value="Carbam_trans_C"/>
</dbReference>
<dbReference type="Pfam" id="PF02543">
    <property type="entry name" value="Carbam_trans_N"/>
    <property type="match status" value="1"/>
</dbReference>
<gene>
    <name evidence="4" type="ORF">DFR28_104105</name>
</gene>
<dbReference type="InterPro" id="IPR038152">
    <property type="entry name" value="Carbam_trans_C_sf"/>
</dbReference>
<accession>A0A395JHX0</accession>
<evidence type="ECO:0000259" key="3">
    <source>
        <dbReference type="Pfam" id="PF16861"/>
    </source>
</evidence>
<keyword evidence="5" id="KW-1185">Reference proteome</keyword>
<dbReference type="InterPro" id="IPR043129">
    <property type="entry name" value="ATPase_NBD"/>
</dbReference>
<dbReference type="PANTHER" id="PTHR34847">
    <property type="entry name" value="NODULATION PROTEIN U"/>
    <property type="match status" value="1"/>
</dbReference>
<evidence type="ECO:0000259" key="2">
    <source>
        <dbReference type="Pfam" id="PF02543"/>
    </source>
</evidence>
<dbReference type="RefSeq" id="WP_113955256.1">
    <property type="nucleotide sequence ID" value="NZ_QNRT01000004.1"/>
</dbReference>
<dbReference type="GO" id="GO:0016740">
    <property type="term" value="F:transferase activity"/>
    <property type="evidence" value="ECO:0007669"/>
    <property type="project" value="UniProtKB-KW"/>
</dbReference>
<name>A0A395JHX0_9GAMM</name>